<dbReference type="InterPro" id="IPR051449">
    <property type="entry name" value="ABC-2_transporter_component"/>
</dbReference>
<dbReference type="AlphaFoldDB" id="A0A2N3QTZ3"/>
<keyword evidence="8" id="KW-0175">Coiled coil</keyword>
<feature type="transmembrane region" description="Helical" evidence="9">
    <location>
        <begin position="203"/>
        <end position="226"/>
    </location>
</feature>
<dbReference type="GO" id="GO:0140359">
    <property type="term" value="F:ABC-type transporter activity"/>
    <property type="evidence" value="ECO:0007669"/>
    <property type="project" value="InterPro"/>
</dbReference>
<feature type="transmembrane region" description="Helical" evidence="9">
    <location>
        <begin position="21"/>
        <end position="40"/>
    </location>
</feature>
<evidence type="ECO:0000259" key="10">
    <source>
        <dbReference type="PROSITE" id="PS51012"/>
    </source>
</evidence>
<dbReference type="PANTHER" id="PTHR30294:SF38">
    <property type="entry name" value="TRANSPORT PERMEASE PROTEIN"/>
    <property type="match status" value="1"/>
</dbReference>
<reference evidence="11 12" key="1">
    <citation type="submission" date="2017-10" db="EMBL/GenBank/DDBJ databases">
        <title>Bifidobacterium genomics.</title>
        <authorList>
            <person name="Lugli G.A."/>
            <person name="Milani C."/>
            <person name="Mancabelli L."/>
        </authorList>
    </citation>
    <scope>NUCLEOTIDE SEQUENCE [LARGE SCALE GENOMIC DNA]</scope>
    <source>
        <strain evidence="11 12">1744B</strain>
    </source>
</reference>
<proteinExistence type="inferred from homology"/>
<sequence length="400" mass="43786">MLRIRALCARILTQFGRDRRTLVLLFVAPVLVLWLLTVILNGTAASVHVATVDLPEALQTQLSKTDAHIERADASQAKDLIDADDVAAVLSMDGDTLRVELEGTDTGKSQQVMAAVNEAMAALRKEHQSEVEAAQREAEAAMQRKAEQLQSIMANPQPKTQQRMASAVDELMQAADPEMEALAVTGVDTVYLHGGEDWKIFDFYGPVFIGIFLFVFTFITSGMSLVTERTGGTMTRFLTTPISGAQILSGYTAAFGVLSFVQSFIILGISIRFIGFPCVGNMWFLVLTCMLLAMTSVSLGLLVSALARTPFQVVQMMLLFVVPQILLCGLFDLSGAPMWLQAIGKCCPVTYGVEVLRDVMLRGQGWEAIWIDLLALFGFLAVFFVLGALGFRKKCARVRR</sequence>
<feature type="transmembrane region" description="Helical" evidence="9">
    <location>
        <begin position="368"/>
        <end position="391"/>
    </location>
</feature>
<feature type="coiled-coil region" evidence="8">
    <location>
        <begin position="117"/>
        <end position="155"/>
    </location>
</feature>
<evidence type="ECO:0000313" key="12">
    <source>
        <dbReference type="Proteomes" id="UP000233783"/>
    </source>
</evidence>
<evidence type="ECO:0000256" key="3">
    <source>
        <dbReference type="ARBA" id="ARBA00022448"/>
    </source>
</evidence>
<dbReference type="InterPro" id="IPR013525">
    <property type="entry name" value="ABC2_TM"/>
</dbReference>
<dbReference type="PROSITE" id="PS51012">
    <property type="entry name" value="ABC_TM2"/>
    <property type="match status" value="1"/>
</dbReference>
<evidence type="ECO:0000256" key="9">
    <source>
        <dbReference type="SAM" id="Phobius"/>
    </source>
</evidence>
<evidence type="ECO:0000256" key="4">
    <source>
        <dbReference type="ARBA" id="ARBA00022475"/>
    </source>
</evidence>
<dbReference type="EMBL" id="PCHB01000014">
    <property type="protein sequence ID" value="PKU95548.1"/>
    <property type="molecule type" value="Genomic_DNA"/>
</dbReference>
<evidence type="ECO:0000313" key="11">
    <source>
        <dbReference type="EMBL" id="PKU95548.1"/>
    </source>
</evidence>
<evidence type="ECO:0000256" key="7">
    <source>
        <dbReference type="ARBA" id="ARBA00023136"/>
    </source>
</evidence>
<feature type="transmembrane region" description="Helical" evidence="9">
    <location>
        <begin position="283"/>
        <end position="306"/>
    </location>
</feature>
<comment type="subcellular location">
    <subcellularLocation>
        <location evidence="1">Cell membrane</location>
        <topology evidence="1">Multi-pass membrane protein</topology>
    </subcellularLocation>
</comment>
<evidence type="ECO:0000256" key="6">
    <source>
        <dbReference type="ARBA" id="ARBA00022989"/>
    </source>
</evidence>
<comment type="similarity">
    <text evidence="2">Belongs to the ABC-2 integral membrane protein family.</text>
</comment>
<evidence type="ECO:0000256" key="1">
    <source>
        <dbReference type="ARBA" id="ARBA00004651"/>
    </source>
</evidence>
<dbReference type="RefSeq" id="WP_101393738.1">
    <property type="nucleotide sequence ID" value="NZ_PCHB01000014.1"/>
</dbReference>
<accession>A0A2N3QTZ3</accession>
<keyword evidence="7 9" id="KW-0472">Membrane</keyword>
<dbReference type="InterPro" id="IPR047817">
    <property type="entry name" value="ABC2_TM_bact-type"/>
</dbReference>
<dbReference type="Proteomes" id="UP000233783">
    <property type="component" value="Unassembled WGS sequence"/>
</dbReference>
<feature type="transmembrane region" description="Helical" evidence="9">
    <location>
        <begin position="313"/>
        <end position="333"/>
    </location>
</feature>
<evidence type="ECO:0000256" key="8">
    <source>
        <dbReference type="SAM" id="Coils"/>
    </source>
</evidence>
<evidence type="ECO:0000256" key="2">
    <source>
        <dbReference type="ARBA" id="ARBA00007783"/>
    </source>
</evidence>
<dbReference type="Pfam" id="PF12698">
    <property type="entry name" value="ABC2_membrane_3"/>
    <property type="match status" value="1"/>
</dbReference>
<keyword evidence="5 9" id="KW-0812">Transmembrane</keyword>
<feature type="transmembrane region" description="Helical" evidence="9">
    <location>
        <begin position="247"/>
        <end position="271"/>
    </location>
</feature>
<dbReference type="GO" id="GO:0005886">
    <property type="term" value="C:plasma membrane"/>
    <property type="evidence" value="ECO:0007669"/>
    <property type="project" value="UniProtKB-SubCell"/>
</dbReference>
<name>A0A2N3QTZ3_9BIFI</name>
<keyword evidence="4" id="KW-1003">Cell membrane</keyword>
<organism evidence="11 12">
    <name type="scientific">Bifidobacterium pseudolongum subsp. globosum</name>
    <dbReference type="NCBI Taxonomy" id="1690"/>
    <lineage>
        <taxon>Bacteria</taxon>
        <taxon>Bacillati</taxon>
        <taxon>Actinomycetota</taxon>
        <taxon>Actinomycetes</taxon>
        <taxon>Bifidobacteriales</taxon>
        <taxon>Bifidobacteriaceae</taxon>
        <taxon>Bifidobacterium</taxon>
    </lineage>
</organism>
<evidence type="ECO:0000256" key="5">
    <source>
        <dbReference type="ARBA" id="ARBA00022692"/>
    </source>
</evidence>
<feature type="domain" description="ABC transmembrane type-2" evidence="10">
    <location>
        <begin position="168"/>
        <end position="394"/>
    </location>
</feature>
<dbReference type="PANTHER" id="PTHR30294">
    <property type="entry name" value="MEMBRANE COMPONENT OF ABC TRANSPORTER YHHJ-RELATED"/>
    <property type="match status" value="1"/>
</dbReference>
<keyword evidence="6 9" id="KW-1133">Transmembrane helix</keyword>
<keyword evidence="3" id="KW-0813">Transport</keyword>
<protein>
    <submittedName>
        <fullName evidence="11">ABC transporter permease</fullName>
    </submittedName>
</protein>
<comment type="caution">
    <text evidence="11">The sequence shown here is derived from an EMBL/GenBank/DDBJ whole genome shotgun (WGS) entry which is preliminary data.</text>
</comment>
<gene>
    <name evidence="11" type="ORF">CQR56_1347</name>
</gene>